<proteinExistence type="predicted"/>
<name>V5A2X3_TRYCR</name>
<dbReference type="VEuPathDB" id="TriTrypDB:TCDM_13417"/>
<keyword evidence="1" id="KW-1133">Transmembrane helix</keyword>
<dbReference type="Proteomes" id="UP000017861">
    <property type="component" value="Unassembled WGS sequence"/>
</dbReference>
<organism evidence="2 3">
    <name type="scientific">Trypanosoma cruzi Dm28c</name>
    <dbReference type="NCBI Taxonomy" id="1416333"/>
    <lineage>
        <taxon>Eukaryota</taxon>
        <taxon>Discoba</taxon>
        <taxon>Euglenozoa</taxon>
        <taxon>Kinetoplastea</taxon>
        <taxon>Metakinetoplastina</taxon>
        <taxon>Trypanosomatida</taxon>
        <taxon>Trypanosomatidae</taxon>
        <taxon>Trypanosoma</taxon>
        <taxon>Schizotrypanum</taxon>
    </lineage>
</organism>
<protein>
    <submittedName>
        <fullName evidence="2">Putative mucin-associated surface protein (MASP)</fullName>
    </submittedName>
</protein>
<gene>
    <name evidence="2" type="ORF">TCDM_13417</name>
</gene>
<evidence type="ECO:0000313" key="3">
    <source>
        <dbReference type="Proteomes" id="UP000017861"/>
    </source>
</evidence>
<dbReference type="EMBL" id="AYLP01001007">
    <property type="protein sequence ID" value="ESS55130.1"/>
    <property type="molecule type" value="Genomic_DNA"/>
</dbReference>
<sequence>MLSGILAVCVDAPLKIDACVLEPFGYKRLFLLFYCIAACFLFLCVFLVVKLLRGSVRFFALIVLMFLMKCVLLLVVFFTVPCLSFCSHSALTCCYFVLEATRK</sequence>
<evidence type="ECO:0000313" key="2">
    <source>
        <dbReference type="EMBL" id="ESS55130.1"/>
    </source>
</evidence>
<evidence type="ECO:0000256" key="1">
    <source>
        <dbReference type="SAM" id="Phobius"/>
    </source>
</evidence>
<reference evidence="2 3" key="1">
    <citation type="journal article" date="2014" name="Genome Announc.">
        <title>Trypanosoma cruzi Clone Dm28c Draft Genome Sequence.</title>
        <authorList>
            <person name="Grisard E.C."/>
            <person name="Teixeira S.M."/>
            <person name="de Almeida L.G."/>
            <person name="Stoco P.H."/>
            <person name="Gerber A.L."/>
            <person name="Talavera-Lopez C."/>
            <person name="Lima O.C."/>
            <person name="Andersson B."/>
            <person name="de Vasconcelos A.T."/>
        </authorList>
    </citation>
    <scope>NUCLEOTIDE SEQUENCE [LARGE SCALE GENOMIC DNA]</scope>
    <source>
        <strain evidence="2 3">Dm28c</strain>
    </source>
</reference>
<keyword evidence="1" id="KW-0812">Transmembrane</keyword>
<accession>V5A2X3</accession>
<dbReference type="AlphaFoldDB" id="V5A2X3"/>
<feature type="transmembrane region" description="Helical" evidence="1">
    <location>
        <begin position="58"/>
        <end position="80"/>
    </location>
</feature>
<feature type="transmembrane region" description="Helical" evidence="1">
    <location>
        <begin position="28"/>
        <end position="49"/>
    </location>
</feature>
<comment type="caution">
    <text evidence="2">The sequence shown here is derived from an EMBL/GenBank/DDBJ whole genome shotgun (WGS) entry which is preliminary data.</text>
</comment>
<keyword evidence="1" id="KW-0472">Membrane</keyword>